<keyword evidence="4 5" id="KW-0472">Membrane</keyword>
<reference evidence="8" key="1">
    <citation type="submission" date="2011-11" db="EMBL/GenBank/DDBJ databases">
        <title>Complete sequence of Desulfosporosinus orientis DSM 765.</title>
        <authorList>
            <person name="Lucas S."/>
            <person name="Han J."/>
            <person name="Lapidus A."/>
            <person name="Cheng J.-F."/>
            <person name="Goodwin L."/>
            <person name="Pitluck S."/>
            <person name="Peters L."/>
            <person name="Ovchinnikova G."/>
            <person name="Teshima H."/>
            <person name="Detter J.C."/>
            <person name="Han C."/>
            <person name="Tapia R."/>
            <person name="Land M."/>
            <person name="Hauser L."/>
            <person name="Kyrpides N."/>
            <person name="Ivanova N."/>
            <person name="Pagani I."/>
            <person name="Pester M."/>
            <person name="Spring S."/>
            <person name="Ollivier B."/>
            <person name="Rattei T."/>
            <person name="Klenk H.-P."/>
            <person name="Wagner M."/>
            <person name="Loy A."/>
            <person name="Woyke T."/>
        </authorList>
    </citation>
    <scope>NUCLEOTIDE SEQUENCE [LARGE SCALE GENOMIC DNA]</scope>
    <source>
        <strain evidence="8">ATCC 19365 / DSM 765 / NCIMB 8382 / VKM B-1628</strain>
    </source>
</reference>
<feature type="transmembrane region" description="Helical" evidence="5">
    <location>
        <begin position="51"/>
        <end position="68"/>
    </location>
</feature>
<evidence type="ECO:0000259" key="6">
    <source>
        <dbReference type="Pfam" id="PF04932"/>
    </source>
</evidence>
<gene>
    <name evidence="7" type="ordered locus">Desor_5190</name>
</gene>
<evidence type="ECO:0000256" key="2">
    <source>
        <dbReference type="ARBA" id="ARBA00022692"/>
    </source>
</evidence>
<keyword evidence="2 5" id="KW-0812">Transmembrane</keyword>
<evidence type="ECO:0000313" key="8">
    <source>
        <dbReference type="Proteomes" id="UP000006346"/>
    </source>
</evidence>
<feature type="transmembrane region" description="Helical" evidence="5">
    <location>
        <begin position="356"/>
        <end position="378"/>
    </location>
</feature>
<sequence>MVLLAVLVLGGTDDTIIAKYQAYLFFIITLYLFTKSLSSSNIVINSNRIKSMLPVGLFIVLQLFSFFYTLSFTLTIRFITFWLLFFAMLIIVINRRFSHNLISCIKWISVVLAISIILSSIMKEDFVSVFSFWLLNKERVILDIYYGQYSGLVGDRAFAAIAMCTGLFAHIADLFANKQNARSILLRIGCMLLLIIAMMLTGKRIALIMLLFPLLLTFMFFMNRKHRKRAILISVIVAVFVFLATQYMPESKILIERLMLSSDYSSVNGRLELWNAALNMFFENPILGQGLGSYNVYNYNQGTGQLQFAHNQYLQFLPEVGIVGSVVLVAIFIASLRTTLLALKEAKTSPDSQNKYIAVFSFMTQISIFTYGLTGYPFYNLQQFYLYILTISFSIAVLGTNDSHTVIGRRGVLK</sequence>
<feature type="transmembrane region" description="Helical" evidence="5">
    <location>
        <begin position="105"/>
        <end position="122"/>
    </location>
</feature>
<evidence type="ECO:0000256" key="5">
    <source>
        <dbReference type="SAM" id="Phobius"/>
    </source>
</evidence>
<dbReference type="InterPro" id="IPR007016">
    <property type="entry name" value="O-antigen_ligase-rel_domated"/>
</dbReference>
<accession>G7W767</accession>
<dbReference type="GO" id="GO:0016874">
    <property type="term" value="F:ligase activity"/>
    <property type="evidence" value="ECO:0007669"/>
    <property type="project" value="UniProtKB-KW"/>
</dbReference>
<reference evidence="7 8" key="2">
    <citation type="journal article" date="2012" name="J. Bacteriol.">
        <title>Complete genome sequences of Desulfosporosinus orientis DSM765T, Desulfosporosinus youngiae DSM17734T, Desulfosporosinus meridiei DSM13257T, and Desulfosporosinus acidiphilus DSM22704T.</title>
        <authorList>
            <person name="Pester M."/>
            <person name="Brambilla E."/>
            <person name="Alazard D."/>
            <person name="Rattei T."/>
            <person name="Weinmaier T."/>
            <person name="Han J."/>
            <person name="Lucas S."/>
            <person name="Lapidus A."/>
            <person name="Cheng J.F."/>
            <person name="Goodwin L."/>
            <person name="Pitluck S."/>
            <person name="Peters L."/>
            <person name="Ovchinnikova G."/>
            <person name="Teshima H."/>
            <person name="Detter J.C."/>
            <person name="Han C.S."/>
            <person name="Tapia R."/>
            <person name="Land M.L."/>
            <person name="Hauser L."/>
            <person name="Kyrpides N.C."/>
            <person name="Ivanova N.N."/>
            <person name="Pagani I."/>
            <person name="Huntmann M."/>
            <person name="Wei C.L."/>
            <person name="Davenport K.W."/>
            <person name="Daligault H."/>
            <person name="Chain P.S."/>
            <person name="Chen A."/>
            <person name="Mavromatis K."/>
            <person name="Markowitz V."/>
            <person name="Szeto E."/>
            <person name="Mikhailova N."/>
            <person name="Pati A."/>
            <person name="Wagner M."/>
            <person name="Woyke T."/>
            <person name="Ollivier B."/>
            <person name="Klenk H.P."/>
            <person name="Spring S."/>
            <person name="Loy A."/>
        </authorList>
    </citation>
    <scope>NUCLEOTIDE SEQUENCE [LARGE SCALE GENOMIC DNA]</scope>
    <source>
        <strain evidence="8">ATCC 19365 / DSM 765 / NCIMB 8382 / VKM B-1628</strain>
    </source>
</reference>
<dbReference type="STRING" id="768706.Desor_5190"/>
<feature type="domain" description="O-antigen ligase-related" evidence="6">
    <location>
        <begin position="191"/>
        <end position="328"/>
    </location>
</feature>
<dbReference type="KEGG" id="dor:Desor_5190"/>
<keyword evidence="7" id="KW-0436">Ligase</keyword>
<dbReference type="HOGENOM" id="CLU_663474_0_0_9"/>
<feature type="transmembrane region" description="Helical" evidence="5">
    <location>
        <begin position="184"/>
        <end position="200"/>
    </location>
</feature>
<dbReference type="EMBL" id="CP003108">
    <property type="protein sequence ID" value="AET70575.1"/>
    <property type="molecule type" value="Genomic_DNA"/>
</dbReference>
<dbReference type="GO" id="GO:0016020">
    <property type="term" value="C:membrane"/>
    <property type="evidence" value="ECO:0007669"/>
    <property type="project" value="UniProtKB-SubCell"/>
</dbReference>
<keyword evidence="3 5" id="KW-1133">Transmembrane helix</keyword>
<dbReference type="AlphaFoldDB" id="G7W767"/>
<dbReference type="PANTHER" id="PTHR37422">
    <property type="entry name" value="TEICHURONIC ACID BIOSYNTHESIS PROTEIN TUAE"/>
    <property type="match status" value="1"/>
</dbReference>
<feature type="transmembrane region" description="Helical" evidence="5">
    <location>
        <begin position="384"/>
        <end position="401"/>
    </location>
</feature>
<dbReference type="eggNOG" id="COG3307">
    <property type="taxonomic scope" value="Bacteria"/>
</dbReference>
<feature type="transmembrane region" description="Helical" evidence="5">
    <location>
        <begin position="316"/>
        <end position="336"/>
    </location>
</feature>
<keyword evidence="8" id="KW-1185">Reference proteome</keyword>
<dbReference type="PATRIC" id="fig|768706.3.peg.5285"/>
<feature type="transmembrane region" description="Helical" evidence="5">
    <location>
        <begin position="74"/>
        <end position="93"/>
    </location>
</feature>
<name>G7W767_DESOD</name>
<feature type="transmembrane region" description="Helical" evidence="5">
    <location>
        <begin position="206"/>
        <end position="223"/>
    </location>
</feature>
<evidence type="ECO:0000256" key="4">
    <source>
        <dbReference type="ARBA" id="ARBA00023136"/>
    </source>
</evidence>
<evidence type="ECO:0000256" key="1">
    <source>
        <dbReference type="ARBA" id="ARBA00004141"/>
    </source>
</evidence>
<protein>
    <submittedName>
        <fullName evidence="7">Lipid A core-O-antigen ligase-like enyme</fullName>
    </submittedName>
</protein>
<feature type="transmembrane region" description="Helical" evidence="5">
    <location>
        <begin position="230"/>
        <end position="249"/>
    </location>
</feature>
<comment type="subcellular location">
    <subcellularLocation>
        <location evidence="1">Membrane</location>
        <topology evidence="1">Multi-pass membrane protein</topology>
    </subcellularLocation>
</comment>
<dbReference type="Proteomes" id="UP000006346">
    <property type="component" value="Chromosome"/>
</dbReference>
<feature type="transmembrane region" description="Helical" evidence="5">
    <location>
        <begin position="23"/>
        <end position="44"/>
    </location>
</feature>
<feature type="transmembrane region" description="Helical" evidence="5">
    <location>
        <begin position="157"/>
        <end position="177"/>
    </location>
</feature>
<evidence type="ECO:0000313" key="7">
    <source>
        <dbReference type="EMBL" id="AET70575.1"/>
    </source>
</evidence>
<proteinExistence type="predicted"/>
<dbReference type="Pfam" id="PF04932">
    <property type="entry name" value="Wzy_C"/>
    <property type="match status" value="1"/>
</dbReference>
<dbReference type="InterPro" id="IPR051533">
    <property type="entry name" value="WaaL-like"/>
</dbReference>
<organism evidence="7 8">
    <name type="scientific">Desulfosporosinus orientis (strain ATCC 19365 / DSM 765 / NCIMB 8382 / VKM B-1628 / Singapore I)</name>
    <name type="common">Desulfotomaculum orientis</name>
    <dbReference type="NCBI Taxonomy" id="768706"/>
    <lineage>
        <taxon>Bacteria</taxon>
        <taxon>Bacillati</taxon>
        <taxon>Bacillota</taxon>
        <taxon>Clostridia</taxon>
        <taxon>Eubacteriales</taxon>
        <taxon>Desulfitobacteriaceae</taxon>
        <taxon>Desulfosporosinus</taxon>
    </lineage>
</organism>
<dbReference type="PANTHER" id="PTHR37422:SF13">
    <property type="entry name" value="LIPOPOLYSACCHARIDE BIOSYNTHESIS PROTEIN PA4999-RELATED"/>
    <property type="match status" value="1"/>
</dbReference>
<evidence type="ECO:0000256" key="3">
    <source>
        <dbReference type="ARBA" id="ARBA00022989"/>
    </source>
</evidence>